<dbReference type="Proteomes" id="UP000600247">
    <property type="component" value="Unassembled WGS sequence"/>
</dbReference>
<evidence type="ECO:0000313" key="4">
    <source>
        <dbReference type="Proteomes" id="UP000600247"/>
    </source>
</evidence>
<protein>
    <recommendedName>
        <fullName evidence="2">Copper amine oxidase-like N-terminal domain-containing protein</fullName>
    </recommendedName>
</protein>
<name>A0A917HVW2_9BACL</name>
<organism evidence="3 4">
    <name type="scientific">Paenibacillus radicis</name>
    <name type="common">ex Gao et al. 2016</name>
    <dbReference type="NCBI Taxonomy" id="1737354"/>
    <lineage>
        <taxon>Bacteria</taxon>
        <taxon>Bacillati</taxon>
        <taxon>Bacillota</taxon>
        <taxon>Bacilli</taxon>
        <taxon>Bacillales</taxon>
        <taxon>Paenibacillaceae</taxon>
        <taxon>Paenibacillus</taxon>
    </lineage>
</organism>
<keyword evidence="4" id="KW-1185">Reference proteome</keyword>
<dbReference type="InterPro" id="IPR012854">
    <property type="entry name" value="Cu_amine_oxidase-like_N"/>
</dbReference>
<sequence length="388" mass="42999">MKKSFIAIMVVMILAWSMPVMAAAAKAEETSVYVNGSKVKYAQAPLTENGTTIVSARETMESLGLTFTWDSSNKRIIGSNGEMTLAIVLGAPTATVNGVSVFLGTPAVERNGRMMVPLRFLLDGLGASMETKGSQISIKTASKEKSRYYTGLPLEITNTTVKNLSTDTVKVNYVEYIYLDDTMYTVDYSLSLGARKKGVFEHSNATPGDDVTVENEEHTFFGRAVKSIEVNGKEIASKGFQKAENAYLDGSFENGLRKLYEKQLAEYKKWMKQELVKNKNVPFKIEGYSITYDSIGYPEANIGLVNLTDKRIVSFELSFSCYDAYGDKANGLFSKSNRFYGRGNDVSVESGASYTFTWSLSQFDDTASLKNIQIDKVAYSDGTYWKRK</sequence>
<keyword evidence="1" id="KW-0732">Signal</keyword>
<dbReference type="Pfam" id="PF07833">
    <property type="entry name" value="Cu_amine_oxidN1"/>
    <property type="match status" value="1"/>
</dbReference>
<dbReference type="SUPFAM" id="SSF55383">
    <property type="entry name" value="Copper amine oxidase, domain N"/>
    <property type="match status" value="1"/>
</dbReference>
<feature type="chain" id="PRO_5039525295" description="Copper amine oxidase-like N-terminal domain-containing protein" evidence="1">
    <location>
        <begin position="23"/>
        <end position="388"/>
    </location>
</feature>
<feature type="signal peptide" evidence="1">
    <location>
        <begin position="1"/>
        <end position="22"/>
    </location>
</feature>
<dbReference type="InterPro" id="IPR036582">
    <property type="entry name" value="Mao_N_sf"/>
</dbReference>
<feature type="domain" description="Copper amine oxidase-like N-terminal" evidence="2">
    <location>
        <begin position="33"/>
        <end position="137"/>
    </location>
</feature>
<proteinExistence type="predicted"/>
<evidence type="ECO:0000259" key="2">
    <source>
        <dbReference type="Pfam" id="PF07833"/>
    </source>
</evidence>
<dbReference type="RefSeq" id="WP_188893130.1">
    <property type="nucleotide sequence ID" value="NZ_BMHY01000028.1"/>
</dbReference>
<gene>
    <name evidence="3" type="ORF">GCM10010918_57740</name>
</gene>
<accession>A0A917HVW2</accession>
<evidence type="ECO:0000256" key="1">
    <source>
        <dbReference type="SAM" id="SignalP"/>
    </source>
</evidence>
<dbReference type="Gene3D" id="3.30.457.10">
    <property type="entry name" value="Copper amine oxidase-like, N-terminal domain"/>
    <property type="match status" value="1"/>
</dbReference>
<evidence type="ECO:0000313" key="3">
    <source>
        <dbReference type="EMBL" id="GGG91111.1"/>
    </source>
</evidence>
<dbReference type="AlphaFoldDB" id="A0A917HVW2"/>
<dbReference type="EMBL" id="BMHY01000028">
    <property type="protein sequence ID" value="GGG91111.1"/>
    <property type="molecule type" value="Genomic_DNA"/>
</dbReference>
<comment type="caution">
    <text evidence="3">The sequence shown here is derived from an EMBL/GenBank/DDBJ whole genome shotgun (WGS) entry which is preliminary data.</text>
</comment>
<reference evidence="3 4" key="1">
    <citation type="journal article" date="2014" name="Int. J. Syst. Evol. Microbiol.">
        <title>Complete genome sequence of Corynebacterium casei LMG S-19264T (=DSM 44701T), isolated from a smear-ripened cheese.</title>
        <authorList>
            <consortium name="US DOE Joint Genome Institute (JGI-PGF)"/>
            <person name="Walter F."/>
            <person name="Albersmeier A."/>
            <person name="Kalinowski J."/>
            <person name="Ruckert C."/>
        </authorList>
    </citation>
    <scope>NUCLEOTIDE SEQUENCE [LARGE SCALE GENOMIC DNA]</scope>
    <source>
        <strain evidence="3 4">CGMCC 1.15286</strain>
    </source>
</reference>